<dbReference type="AlphaFoldDB" id="A0A3Q3FY68"/>
<evidence type="ECO:0000313" key="11">
    <source>
        <dbReference type="Ensembl" id="ENSLBEP00000023748.1"/>
    </source>
</evidence>
<dbReference type="SMART" id="SM00184">
    <property type="entry name" value="RING"/>
    <property type="match status" value="1"/>
</dbReference>
<feature type="domain" description="RING-type" evidence="8">
    <location>
        <begin position="19"/>
        <end position="59"/>
    </location>
</feature>
<dbReference type="InterPro" id="IPR051051">
    <property type="entry name" value="E3_ubiq-ligase_TRIM/RNF"/>
</dbReference>
<dbReference type="Gene3D" id="3.30.160.60">
    <property type="entry name" value="Classic Zinc Finger"/>
    <property type="match status" value="1"/>
</dbReference>
<dbReference type="OrthoDB" id="6270329at2759"/>
<dbReference type="InterPro" id="IPR006574">
    <property type="entry name" value="PRY"/>
</dbReference>
<dbReference type="InterPro" id="IPR001870">
    <property type="entry name" value="B30.2/SPRY"/>
</dbReference>
<evidence type="ECO:0000313" key="12">
    <source>
        <dbReference type="Proteomes" id="UP000261660"/>
    </source>
</evidence>
<evidence type="ECO:0000259" key="10">
    <source>
        <dbReference type="PROSITE" id="PS50188"/>
    </source>
</evidence>
<keyword evidence="5" id="KW-0391">Immunity</keyword>
<evidence type="ECO:0000259" key="8">
    <source>
        <dbReference type="PROSITE" id="PS50089"/>
    </source>
</evidence>
<evidence type="ECO:0000256" key="3">
    <source>
        <dbReference type="ARBA" id="ARBA00022771"/>
    </source>
</evidence>
<dbReference type="Ensembl" id="ENSLBET00000024990.1">
    <property type="protein sequence ID" value="ENSLBEP00000023748.1"/>
    <property type="gene ID" value="ENSLBEG00000018230.1"/>
</dbReference>
<dbReference type="InterPro" id="IPR001841">
    <property type="entry name" value="Znf_RING"/>
</dbReference>
<dbReference type="GO" id="GO:0045087">
    <property type="term" value="P:innate immune response"/>
    <property type="evidence" value="ECO:0007669"/>
    <property type="project" value="UniProtKB-KW"/>
</dbReference>
<feature type="domain" description="B box-type" evidence="9">
    <location>
        <begin position="149"/>
        <end position="189"/>
    </location>
</feature>
<dbReference type="InterPro" id="IPR003877">
    <property type="entry name" value="SPRY_dom"/>
</dbReference>
<evidence type="ECO:0000259" key="9">
    <source>
        <dbReference type="PROSITE" id="PS50119"/>
    </source>
</evidence>
<dbReference type="GO" id="GO:0005737">
    <property type="term" value="C:cytoplasm"/>
    <property type="evidence" value="ECO:0007669"/>
    <property type="project" value="UniProtKB-ARBA"/>
</dbReference>
<evidence type="ECO:0000256" key="7">
    <source>
        <dbReference type="SAM" id="Coils"/>
    </source>
</evidence>
<dbReference type="FunFam" id="2.60.120.920:FF:000004">
    <property type="entry name" value="Butyrophilin subfamily 1 member A1"/>
    <property type="match status" value="1"/>
</dbReference>
<dbReference type="PROSITE" id="PS50119">
    <property type="entry name" value="ZF_BBOX"/>
    <property type="match status" value="1"/>
</dbReference>
<dbReference type="Pfam" id="PF00622">
    <property type="entry name" value="SPRY"/>
    <property type="match status" value="1"/>
</dbReference>
<evidence type="ECO:0000256" key="4">
    <source>
        <dbReference type="ARBA" id="ARBA00022833"/>
    </source>
</evidence>
<dbReference type="InterPro" id="IPR013320">
    <property type="entry name" value="ConA-like_dom_sf"/>
</dbReference>
<keyword evidence="4" id="KW-0862">Zinc</keyword>
<dbReference type="InterPro" id="IPR017907">
    <property type="entry name" value="Znf_RING_CS"/>
</dbReference>
<dbReference type="STRING" id="56723.ENSLBEP00000023748"/>
<dbReference type="PROSITE" id="PS50089">
    <property type="entry name" value="ZF_RING_2"/>
    <property type="match status" value="1"/>
</dbReference>
<dbReference type="PANTHER" id="PTHR25465:SF32">
    <property type="entry name" value="BLOODTHIRSTY-RELATED GENE FAMILY, MEMBER 16 ISOFORM X1-RELATED"/>
    <property type="match status" value="1"/>
</dbReference>
<reference evidence="11" key="2">
    <citation type="submission" date="2025-09" db="UniProtKB">
        <authorList>
            <consortium name="Ensembl"/>
        </authorList>
    </citation>
    <scope>IDENTIFICATION</scope>
</reference>
<accession>A0A3Q3FY68</accession>
<dbReference type="SMART" id="SM00449">
    <property type="entry name" value="SPRY"/>
    <property type="match status" value="1"/>
</dbReference>
<dbReference type="InParanoid" id="A0A3Q3FY68"/>
<feature type="domain" description="B30.2/SPRY" evidence="10">
    <location>
        <begin position="364"/>
        <end position="581"/>
    </location>
</feature>
<keyword evidence="3 6" id="KW-0863">Zinc-finger</keyword>
<dbReference type="CDD" id="cd19769">
    <property type="entry name" value="Bbox2_TRIM16-like"/>
    <property type="match status" value="1"/>
</dbReference>
<dbReference type="GeneTree" id="ENSGT01040000240385"/>
<dbReference type="Gene3D" id="3.30.40.10">
    <property type="entry name" value="Zinc/RING finger domain, C3HC4 (zinc finger)"/>
    <property type="match status" value="1"/>
</dbReference>
<dbReference type="CDD" id="cd13733">
    <property type="entry name" value="SPRY_PRY_C-I_1"/>
    <property type="match status" value="1"/>
</dbReference>
<dbReference type="PANTHER" id="PTHR25465">
    <property type="entry name" value="B-BOX DOMAIN CONTAINING"/>
    <property type="match status" value="1"/>
</dbReference>
<evidence type="ECO:0000256" key="5">
    <source>
        <dbReference type="ARBA" id="ARBA00022859"/>
    </source>
</evidence>
<dbReference type="InterPro" id="IPR027370">
    <property type="entry name" value="Znf-RING_euk"/>
</dbReference>
<organism evidence="11 12">
    <name type="scientific">Labrus bergylta</name>
    <name type="common">ballan wrasse</name>
    <dbReference type="NCBI Taxonomy" id="56723"/>
    <lineage>
        <taxon>Eukaryota</taxon>
        <taxon>Metazoa</taxon>
        <taxon>Chordata</taxon>
        <taxon>Craniata</taxon>
        <taxon>Vertebrata</taxon>
        <taxon>Euteleostomi</taxon>
        <taxon>Actinopterygii</taxon>
        <taxon>Neopterygii</taxon>
        <taxon>Teleostei</taxon>
        <taxon>Neoteleostei</taxon>
        <taxon>Acanthomorphata</taxon>
        <taxon>Eupercaria</taxon>
        <taxon>Labriformes</taxon>
        <taxon>Labridae</taxon>
        <taxon>Labrus</taxon>
    </lineage>
</organism>
<dbReference type="SUPFAM" id="SSF49899">
    <property type="entry name" value="Concanavalin A-like lectins/glucanases"/>
    <property type="match status" value="1"/>
</dbReference>
<evidence type="ECO:0000256" key="6">
    <source>
        <dbReference type="PROSITE-ProRule" id="PRU00024"/>
    </source>
</evidence>
<keyword evidence="7" id="KW-0175">Coiled coil</keyword>
<reference evidence="11" key="1">
    <citation type="submission" date="2025-08" db="UniProtKB">
        <authorList>
            <consortium name="Ensembl"/>
        </authorList>
    </citation>
    <scope>IDENTIFICATION</scope>
</reference>
<keyword evidence="12" id="KW-1185">Reference proteome</keyword>
<dbReference type="Gene3D" id="4.10.830.40">
    <property type="match status" value="1"/>
</dbReference>
<evidence type="ECO:0000256" key="1">
    <source>
        <dbReference type="ARBA" id="ARBA00022588"/>
    </source>
</evidence>
<name>A0A3Q3FY68_9LABR</name>
<dbReference type="GO" id="GO:0008270">
    <property type="term" value="F:zinc ion binding"/>
    <property type="evidence" value="ECO:0007669"/>
    <property type="project" value="UniProtKB-KW"/>
</dbReference>
<sequence>MASSNLLKWSSVSDDHFSCSICLEVFNEPVSTPCGHNYCKVCITGYWATRDSSQCPLCKAEFGQTPVLQVNTEFRDMLELFKETRFETDVKSSLPGAVDVFCDLCHGTKRKALKSCLVCLASYCDGHLKPHHSVQALKWHKLIDPVKRLEDRMCKKHNKVMEFFCKKDQSCVCILCLKDHHEMHEAVSLEEELKERKHKVKKVNREVKQSLSNKHNTILMIQNSTKQGREELERTKAEIVKAFDALVALIMTKMVTLVELLEGKQKAEEQQAENLIRQLQLEIIKDYQTSNTLEELSKTQDDLRLLQGLPPESPPSSTKHPFAGRAHRLLEVETVKSAMTKTVETLNEQMEIITREVDLAEERQNENLFGDELGNIQMQHAINLTLDPNTAHPSLIVSEDRKQVRDGGTKRSVPDSPARFDTLHYVLGEEGFSSGKFYYEVHLNRQTRWEVGVARESITRKGVDLSLSPENGCWTLGCYWGRCQANTNPPVILTLSKVPEKVGVFVDYEGGIVSFYDIEARALIYSFTGCVFTASVPFLRNVFSLPLRVYGGSPTNTTIYPLFRPSAEQGGDSAPLQITPVGCT</sequence>
<dbReference type="InterPro" id="IPR000315">
    <property type="entry name" value="Znf_B-box"/>
</dbReference>
<protein>
    <submittedName>
        <fullName evidence="11">E3 ubiquitin-protein ligase TRIM39-like</fullName>
    </submittedName>
</protein>
<dbReference type="Pfam" id="PF25600">
    <property type="entry name" value="TRIM_CC"/>
    <property type="match status" value="1"/>
</dbReference>
<dbReference type="Pfam" id="PF13445">
    <property type="entry name" value="zf-RING_UBOX"/>
    <property type="match status" value="1"/>
</dbReference>
<dbReference type="Pfam" id="PF00643">
    <property type="entry name" value="zf-B_box"/>
    <property type="match status" value="1"/>
</dbReference>
<proteinExistence type="predicted"/>
<dbReference type="PROSITE" id="PS00518">
    <property type="entry name" value="ZF_RING_1"/>
    <property type="match status" value="1"/>
</dbReference>
<keyword evidence="1" id="KW-0399">Innate immunity</keyword>
<dbReference type="PRINTS" id="PR01407">
    <property type="entry name" value="BUTYPHLNCDUF"/>
</dbReference>
<dbReference type="InterPro" id="IPR013083">
    <property type="entry name" value="Znf_RING/FYVE/PHD"/>
</dbReference>
<dbReference type="SUPFAM" id="SSF57845">
    <property type="entry name" value="B-box zinc-binding domain"/>
    <property type="match status" value="1"/>
</dbReference>
<keyword evidence="2" id="KW-0479">Metal-binding</keyword>
<dbReference type="Pfam" id="PF13765">
    <property type="entry name" value="PRY"/>
    <property type="match status" value="1"/>
</dbReference>
<dbReference type="InterPro" id="IPR043136">
    <property type="entry name" value="B30.2/SPRY_sf"/>
</dbReference>
<feature type="coiled-coil region" evidence="7">
    <location>
        <begin position="336"/>
        <end position="363"/>
    </location>
</feature>
<dbReference type="SMART" id="SM00336">
    <property type="entry name" value="BBOX"/>
    <property type="match status" value="1"/>
</dbReference>
<dbReference type="SUPFAM" id="SSF57850">
    <property type="entry name" value="RING/U-box"/>
    <property type="match status" value="1"/>
</dbReference>
<dbReference type="Gene3D" id="2.60.120.920">
    <property type="match status" value="1"/>
</dbReference>
<dbReference type="PROSITE" id="PS50188">
    <property type="entry name" value="B302_SPRY"/>
    <property type="match status" value="1"/>
</dbReference>
<evidence type="ECO:0000256" key="2">
    <source>
        <dbReference type="ARBA" id="ARBA00022723"/>
    </source>
</evidence>
<dbReference type="InterPro" id="IPR058030">
    <property type="entry name" value="TRIM8/14/16/25/29/45/65_CC"/>
</dbReference>
<dbReference type="SMART" id="SM00589">
    <property type="entry name" value="PRY"/>
    <property type="match status" value="1"/>
</dbReference>
<dbReference type="Proteomes" id="UP000261660">
    <property type="component" value="Unplaced"/>
</dbReference>
<dbReference type="InterPro" id="IPR003879">
    <property type="entry name" value="Butyrophylin_SPRY"/>
</dbReference>